<dbReference type="Proteomes" id="UP000031433">
    <property type="component" value="Unassembled WGS sequence"/>
</dbReference>
<evidence type="ECO:0000313" key="3">
    <source>
        <dbReference type="Proteomes" id="UP000031433"/>
    </source>
</evidence>
<dbReference type="NCBIfam" id="TIGR00277">
    <property type="entry name" value="HDIG"/>
    <property type="match status" value="1"/>
</dbReference>
<evidence type="ECO:0000259" key="1">
    <source>
        <dbReference type="PROSITE" id="PS51833"/>
    </source>
</evidence>
<organism evidence="2 3">
    <name type="scientific">Geobacter soli</name>
    <dbReference type="NCBI Taxonomy" id="1510391"/>
    <lineage>
        <taxon>Bacteria</taxon>
        <taxon>Pseudomonadati</taxon>
        <taxon>Thermodesulfobacteriota</taxon>
        <taxon>Desulfuromonadia</taxon>
        <taxon>Geobacterales</taxon>
        <taxon>Geobacteraceae</taxon>
        <taxon>Geobacter</taxon>
    </lineage>
</organism>
<evidence type="ECO:0000313" key="2">
    <source>
        <dbReference type="EMBL" id="KIE41771.1"/>
    </source>
</evidence>
<dbReference type="SUPFAM" id="SSF109604">
    <property type="entry name" value="HD-domain/PDEase-like"/>
    <property type="match status" value="1"/>
</dbReference>
<reference evidence="2 3" key="1">
    <citation type="submission" date="2015-01" db="EMBL/GenBank/DDBJ databases">
        <title>Genome sequence of the anaerobic bacterium Geobacter soli GSS01, a dissimilatory Fe(III) reducer from soil.</title>
        <authorList>
            <person name="Yang G."/>
            <person name="Zhou S."/>
        </authorList>
    </citation>
    <scope>NUCLEOTIDE SEQUENCE [LARGE SCALE GENOMIC DNA]</scope>
    <source>
        <strain evidence="2 3">GSS01</strain>
    </source>
</reference>
<dbReference type="Gene3D" id="1.10.3210.10">
    <property type="entry name" value="Hypothetical protein af1432"/>
    <property type="match status" value="1"/>
</dbReference>
<dbReference type="PROSITE" id="PS51833">
    <property type="entry name" value="HDOD"/>
    <property type="match status" value="1"/>
</dbReference>
<name>A0A0C1QU38_9BACT</name>
<feature type="domain" description="HDOD" evidence="1">
    <location>
        <begin position="25"/>
        <end position="219"/>
    </location>
</feature>
<keyword evidence="2" id="KW-0378">Hydrolase</keyword>
<dbReference type="GO" id="GO:0016787">
    <property type="term" value="F:hydrolase activity"/>
    <property type="evidence" value="ECO:0007669"/>
    <property type="project" value="UniProtKB-KW"/>
</dbReference>
<dbReference type="SMART" id="SM00471">
    <property type="entry name" value="HDc"/>
    <property type="match status" value="1"/>
</dbReference>
<dbReference type="InterPro" id="IPR013976">
    <property type="entry name" value="HDOD"/>
</dbReference>
<comment type="caution">
    <text evidence="2">The sequence shown here is derived from an EMBL/GenBank/DDBJ whole genome shotgun (WGS) entry which is preliminary data.</text>
</comment>
<proteinExistence type="predicted"/>
<keyword evidence="3" id="KW-1185">Reference proteome</keyword>
<accession>A0A0C1QU38</accession>
<gene>
    <name evidence="2" type="ORF">SE37_03570</name>
</gene>
<protein>
    <submittedName>
        <fullName evidence="2">HD family phosphohydrolase</fullName>
    </submittedName>
</protein>
<dbReference type="RefSeq" id="WP_039643712.1">
    <property type="nucleotide sequence ID" value="NZ_JXBL01000001.1"/>
</dbReference>
<dbReference type="PANTHER" id="PTHR33525">
    <property type="match status" value="1"/>
</dbReference>
<sequence length="304" mass="33861">MEISGRDVETRLTLAREFMSGVDELPTVPDIVLRIAGKLNDPDVAIDEVADLLLQDQVLTARVVHLANSPLYSAARPISSIRDAVIYLGLDLLREAIFTCAIVDLFKTGKGPLNRSTLWAHSLGVARIAKLIAERTGFLNPVNVYVAGLLHDVGEVFINFFRGKEFSQVVTLVDDEKITFGQAEERLFGTSHCEVGFALAKRWNLNEFICDTILYHHDIEAVPYKQAAIVAMVAFADEYCTLRRLGFEGHKPVDSIRTLLENHPSWGIIRRSLGRSDFDEKLIVAELDGSIVEIRAAVDELFLL</sequence>
<dbReference type="InterPro" id="IPR003607">
    <property type="entry name" value="HD/PDEase_dom"/>
</dbReference>
<dbReference type="CDD" id="cd00077">
    <property type="entry name" value="HDc"/>
    <property type="match status" value="1"/>
</dbReference>
<dbReference type="Pfam" id="PF08668">
    <property type="entry name" value="HDOD"/>
    <property type="match status" value="1"/>
</dbReference>
<dbReference type="AlphaFoldDB" id="A0A0C1QU38"/>
<dbReference type="EMBL" id="JXBL01000001">
    <property type="protein sequence ID" value="KIE41771.1"/>
    <property type="molecule type" value="Genomic_DNA"/>
</dbReference>
<dbReference type="PANTHER" id="PTHR33525:SF3">
    <property type="entry name" value="RIBONUCLEASE Y"/>
    <property type="match status" value="1"/>
</dbReference>
<dbReference type="InterPro" id="IPR052340">
    <property type="entry name" value="RNase_Y/CdgJ"/>
</dbReference>
<dbReference type="InterPro" id="IPR006675">
    <property type="entry name" value="HDIG_dom"/>
</dbReference>